<dbReference type="RefSeq" id="WP_002689229.1">
    <property type="nucleotide sequence ID" value="NZ_UFTJ01000002.1"/>
</dbReference>
<dbReference type="PANTHER" id="PTHR32552:SF89">
    <property type="entry name" value="CATECHOLATE SIDEROPHORE RECEPTOR FIU"/>
    <property type="match status" value="1"/>
</dbReference>
<dbReference type="EMBL" id="UFTJ01000002">
    <property type="protein sequence ID" value="SSZ55539.1"/>
    <property type="molecule type" value="Genomic_DNA"/>
</dbReference>
<organism evidence="14 15">
    <name type="scientific">Bergeyella zoohelcum</name>
    <dbReference type="NCBI Taxonomy" id="1015"/>
    <lineage>
        <taxon>Bacteria</taxon>
        <taxon>Pseudomonadati</taxon>
        <taxon>Bacteroidota</taxon>
        <taxon>Flavobacteriia</taxon>
        <taxon>Flavobacteriales</taxon>
        <taxon>Weeksellaceae</taxon>
        <taxon>Bergeyella</taxon>
    </lineage>
</organism>
<keyword evidence="9 11" id="KW-0472">Membrane</keyword>
<dbReference type="InterPro" id="IPR012910">
    <property type="entry name" value="Plug_dom"/>
</dbReference>
<accession>A0A376C0L2</accession>
<dbReference type="SUPFAM" id="SSF56935">
    <property type="entry name" value="Porins"/>
    <property type="match status" value="1"/>
</dbReference>
<feature type="signal peptide" evidence="12">
    <location>
        <begin position="1"/>
        <end position="20"/>
    </location>
</feature>
<evidence type="ECO:0000313" key="15">
    <source>
        <dbReference type="Proteomes" id="UP000255515"/>
    </source>
</evidence>
<keyword evidence="3 11" id="KW-1134">Transmembrane beta strand</keyword>
<evidence type="ECO:0000256" key="2">
    <source>
        <dbReference type="ARBA" id="ARBA00022448"/>
    </source>
</evidence>
<keyword evidence="4" id="KW-0410">Iron transport</keyword>
<feature type="domain" description="TonB-dependent receptor plug" evidence="13">
    <location>
        <begin position="50"/>
        <end position="153"/>
    </location>
</feature>
<keyword evidence="5 11" id="KW-0812">Transmembrane</keyword>
<evidence type="ECO:0000256" key="6">
    <source>
        <dbReference type="ARBA" id="ARBA00022729"/>
    </source>
</evidence>
<gene>
    <name evidence="14" type="ORF">NCTC11661_00921</name>
</gene>
<keyword evidence="7" id="KW-0408">Iron</keyword>
<evidence type="ECO:0000256" key="5">
    <source>
        <dbReference type="ARBA" id="ARBA00022692"/>
    </source>
</evidence>
<evidence type="ECO:0000256" key="8">
    <source>
        <dbReference type="ARBA" id="ARBA00023065"/>
    </source>
</evidence>
<comment type="similarity">
    <text evidence="11">Belongs to the TonB-dependent receptor family.</text>
</comment>
<name>A0A376C0L2_9FLAO</name>
<evidence type="ECO:0000256" key="10">
    <source>
        <dbReference type="ARBA" id="ARBA00023237"/>
    </source>
</evidence>
<proteinExistence type="inferred from homology"/>
<dbReference type="Pfam" id="PF07715">
    <property type="entry name" value="Plug"/>
    <property type="match status" value="1"/>
</dbReference>
<reference evidence="14 15" key="1">
    <citation type="submission" date="2018-06" db="EMBL/GenBank/DDBJ databases">
        <authorList>
            <consortium name="Pathogen Informatics"/>
            <person name="Doyle S."/>
        </authorList>
    </citation>
    <scope>NUCLEOTIDE SEQUENCE [LARGE SCALE GENOMIC DNA]</scope>
    <source>
        <strain evidence="14 15">NCTC11661</strain>
    </source>
</reference>
<dbReference type="GO" id="GO:0009279">
    <property type="term" value="C:cell outer membrane"/>
    <property type="evidence" value="ECO:0007669"/>
    <property type="project" value="UniProtKB-SubCell"/>
</dbReference>
<dbReference type="AlphaFoldDB" id="A0A376C0L2"/>
<evidence type="ECO:0000256" key="4">
    <source>
        <dbReference type="ARBA" id="ARBA00022496"/>
    </source>
</evidence>
<evidence type="ECO:0000256" key="9">
    <source>
        <dbReference type="ARBA" id="ARBA00023136"/>
    </source>
</evidence>
<dbReference type="Proteomes" id="UP000255515">
    <property type="component" value="Unassembled WGS sequence"/>
</dbReference>
<keyword evidence="8" id="KW-0406">Ion transport</keyword>
<evidence type="ECO:0000256" key="7">
    <source>
        <dbReference type="ARBA" id="ARBA00023004"/>
    </source>
</evidence>
<dbReference type="InterPro" id="IPR039426">
    <property type="entry name" value="TonB-dep_rcpt-like"/>
</dbReference>
<dbReference type="PROSITE" id="PS52016">
    <property type="entry name" value="TONB_DEPENDENT_REC_3"/>
    <property type="match status" value="1"/>
</dbReference>
<comment type="subcellular location">
    <subcellularLocation>
        <location evidence="1 11">Cell outer membrane</location>
        <topology evidence="1 11">Multi-pass membrane protein</topology>
    </subcellularLocation>
</comment>
<dbReference type="GO" id="GO:0015344">
    <property type="term" value="F:siderophore uptake transmembrane transporter activity"/>
    <property type="evidence" value="ECO:0007669"/>
    <property type="project" value="TreeGrafter"/>
</dbReference>
<dbReference type="InterPro" id="IPR037066">
    <property type="entry name" value="Plug_dom_sf"/>
</dbReference>
<evidence type="ECO:0000256" key="12">
    <source>
        <dbReference type="SAM" id="SignalP"/>
    </source>
</evidence>
<evidence type="ECO:0000256" key="3">
    <source>
        <dbReference type="ARBA" id="ARBA00022452"/>
    </source>
</evidence>
<keyword evidence="2 11" id="KW-0813">Transport</keyword>
<protein>
    <submittedName>
        <fullName evidence="14">Vitamin B12/cobalamin outer membrane transporter</fullName>
    </submittedName>
</protein>
<keyword evidence="6 12" id="KW-0732">Signal</keyword>
<feature type="chain" id="PRO_5016828836" evidence="12">
    <location>
        <begin position="21"/>
        <end position="719"/>
    </location>
</feature>
<dbReference type="Gene3D" id="2.40.170.20">
    <property type="entry name" value="TonB-dependent receptor, beta-barrel domain"/>
    <property type="match status" value="1"/>
</dbReference>
<dbReference type="Gene3D" id="2.170.130.10">
    <property type="entry name" value="TonB-dependent receptor, plug domain"/>
    <property type="match status" value="1"/>
</dbReference>
<evidence type="ECO:0000256" key="1">
    <source>
        <dbReference type="ARBA" id="ARBA00004571"/>
    </source>
</evidence>
<keyword evidence="10 11" id="KW-0998">Cell outer membrane</keyword>
<evidence type="ECO:0000256" key="11">
    <source>
        <dbReference type="PROSITE-ProRule" id="PRU01360"/>
    </source>
</evidence>
<dbReference type="PANTHER" id="PTHR32552">
    <property type="entry name" value="FERRICHROME IRON RECEPTOR-RELATED"/>
    <property type="match status" value="1"/>
</dbReference>
<sequence>MKLKKHSLVISLLASAYAFAQEHEKTLDSLVIYHKKEIYKTQKKFSKNALPTQVLQTKDLERTNPIFIEQTLGALAGVQVEKRTSFGGQRVVVRGYGNDQKFNNWGVKFYLNEVPLTNADGVTILEDIDFSQINGIEVIKGPASTRYGGGSGGTVKFSILPDEKKGTSISNSLLAGSFGLFQNNTKIQTSNENSTLLFNYGHLESKGYRPRGNTNKNNYSFLGSFKLNPHQTLTAYASHSNSFEGVPGQISLQDYYQGKDPGNAAYARRNAANHFISNRVTVGHQWQILSELSNATSIYYHHLDTQRTAAGAHENSMQPSYGFRSVFQWNKKVNNDFSNHLEWGAEYSVSRSLISNYRFDGKVVDPALQMRPISRASYFKYNNYAFSAFIMNRLSYEPWALDLLVGTSGNTMGYHRLDLLRFPGLVQGYNKDLSFQKSFSMELTPHIALQKKWKNQVFNLSYSQGFNPPTAATSFIRGISETNDHLKTEKAKMWDFTAQGLLDNTNFNYQISLFHIDVSNKLTQLWNPNSGGYSYWANTGQQVNKGIEASIGYLYSSEGFVKSIAPHVNMVLYDFKYKNFSEESENTIDDYSGKRVVGVPTSKYALGLDITTQIGLYLNNSFNYLSDVFTDFDNEINVKGFHQLNMKFGYRKSFGKWDLNAYIAGNNLTNQVNYSFLFVGNAVGDSDFANGYPENVTTDITPGPSKAYFFGGLDVKYSF</sequence>
<evidence type="ECO:0000313" key="14">
    <source>
        <dbReference type="EMBL" id="SSZ55539.1"/>
    </source>
</evidence>
<dbReference type="InterPro" id="IPR036942">
    <property type="entry name" value="Beta-barrel_TonB_sf"/>
</dbReference>
<evidence type="ECO:0000259" key="13">
    <source>
        <dbReference type="Pfam" id="PF07715"/>
    </source>
</evidence>